<keyword evidence="3" id="KW-0804">Transcription</keyword>
<dbReference type="PANTHER" id="PTHR43130:SF11">
    <property type="entry name" value="TRANSCRIPTIONAL REGULATORY PROTEIN"/>
    <property type="match status" value="1"/>
</dbReference>
<dbReference type="GO" id="GO:0043565">
    <property type="term" value="F:sequence-specific DNA binding"/>
    <property type="evidence" value="ECO:0007669"/>
    <property type="project" value="InterPro"/>
</dbReference>
<name>A0A1X7A8Q2_9RHOB</name>
<dbReference type="Gene3D" id="3.40.50.880">
    <property type="match status" value="1"/>
</dbReference>
<dbReference type="GO" id="GO:0003700">
    <property type="term" value="F:DNA-binding transcription factor activity"/>
    <property type="evidence" value="ECO:0007669"/>
    <property type="project" value="InterPro"/>
</dbReference>
<keyword evidence="6" id="KW-1185">Reference proteome</keyword>
<keyword evidence="1" id="KW-0805">Transcription regulation</keyword>
<dbReference type="InterPro" id="IPR029062">
    <property type="entry name" value="Class_I_gatase-like"/>
</dbReference>
<protein>
    <submittedName>
        <fullName evidence="5">HTH-type transcriptional regulator CdhR</fullName>
    </submittedName>
</protein>
<dbReference type="Pfam" id="PF01965">
    <property type="entry name" value="DJ-1_PfpI"/>
    <property type="match status" value="1"/>
</dbReference>
<evidence type="ECO:0000259" key="4">
    <source>
        <dbReference type="PROSITE" id="PS01124"/>
    </source>
</evidence>
<dbReference type="OrthoDB" id="186587at2"/>
<gene>
    <name evidence="5" type="primary">cdhR_18</name>
    <name evidence="5" type="ORF">ROA7450_04104</name>
</gene>
<dbReference type="RefSeq" id="WP_085807749.1">
    <property type="nucleotide sequence ID" value="NZ_FWFX01000021.1"/>
</dbReference>
<dbReference type="PROSITE" id="PS01124">
    <property type="entry name" value="HTH_ARAC_FAMILY_2"/>
    <property type="match status" value="1"/>
</dbReference>
<organism evidence="5 6">
    <name type="scientific">Roseovarius albus</name>
    <dbReference type="NCBI Taxonomy" id="1247867"/>
    <lineage>
        <taxon>Bacteria</taxon>
        <taxon>Pseudomonadati</taxon>
        <taxon>Pseudomonadota</taxon>
        <taxon>Alphaproteobacteria</taxon>
        <taxon>Rhodobacterales</taxon>
        <taxon>Roseobacteraceae</taxon>
        <taxon>Roseovarius</taxon>
    </lineage>
</organism>
<evidence type="ECO:0000313" key="6">
    <source>
        <dbReference type="Proteomes" id="UP000193061"/>
    </source>
</evidence>
<evidence type="ECO:0000256" key="2">
    <source>
        <dbReference type="ARBA" id="ARBA00023125"/>
    </source>
</evidence>
<dbReference type="InterPro" id="IPR018060">
    <property type="entry name" value="HTH_AraC"/>
</dbReference>
<dbReference type="PANTHER" id="PTHR43130">
    <property type="entry name" value="ARAC-FAMILY TRANSCRIPTIONAL REGULATOR"/>
    <property type="match status" value="1"/>
</dbReference>
<dbReference type="InterPro" id="IPR009057">
    <property type="entry name" value="Homeodomain-like_sf"/>
</dbReference>
<evidence type="ECO:0000313" key="5">
    <source>
        <dbReference type="EMBL" id="SLN73149.1"/>
    </source>
</evidence>
<dbReference type="PROSITE" id="PS00041">
    <property type="entry name" value="HTH_ARAC_FAMILY_1"/>
    <property type="match status" value="1"/>
</dbReference>
<dbReference type="InterPro" id="IPR018062">
    <property type="entry name" value="HTH_AraC-typ_CS"/>
</dbReference>
<dbReference type="SMART" id="SM00342">
    <property type="entry name" value="HTH_ARAC"/>
    <property type="match status" value="1"/>
</dbReference>
<proteinExistence type="predicted"/>
<evidence type="ECO:0000256" key="1">
    <source>
        <dbReference type="ARBA" id="ARBA00023015"/>
    </source>
</evidence>
<dbReference type="InterPro" id="IPR052158">
    <property type="entry name" value="INH-QAR"/>
</dbReference>
<dbReference type="InterPro" id="IPR002818">
    <property type="entry name" value="DJ-1/PfpI"/>
</dbReference>
<dbReference type="SUPFAM" id="SSF46689">
    <property type="entry name" value="Homeodomain-like"/>
    <property type="match status" value="2"/>
</dbReference>
<dbReference type="Proteomes" id="UP000193061">
    <property type="component" value="Unassembled WGS sequence"/>
</dbReference>
<dbReference type="Pfam" id="PF12833">
    <property type="entry name" value="HTH_18"/>
    <property type="match status" value="1"/>
</dbReference>
<dbReference type="SUPFAM" id="SSF52317">
    <property type="entry name" value="Class I glutamine amidotransferase-like"/>
    <property type="match status" value="1"/>
</dbReference>
<dbReference type="EMBL" id="FWFX01000021">
    <property type="protein sequence ID" value="SLN73149.1"/>
    <property type="molecule type" value="Genomic_DNA"/>
</dbReference>
<reference evidence="5 6" key="1">
    <citation type="submission" date="2017-03" db="EMBL/GenBank/DDBJ databases">
        <authorList>
            <person name="Afonso C.L."/>
            <person name="Miller P.J."/>
            <person name="Scott M.A."/>
            <person name="Spackman E."/>
            <person name="Goraichik I."/>
            <person name="Dimitrov K.M."/>
            <person name="Suarez D.L."/>
            <person name="Swayne D.E."/>
        </authorList>
    </citation>
    <scope>NUCLEOTIDE SEQUENCE [LARGE SCALE GENOMIC DNA]</scope>
    <source>
        <strain evidence="5 6">CECT 7450</strain>
    </source>
</reference>
<keyword evidence="2" id="KW-0238">DNA-binding</keyword>
<feature type="domain" description="HTH araC/xylS-type" evidence="4">
    <location>
        <begin position="236"/>
        <end position="334"/>
    </location>
</feature>
<evidence type="ECO:0000256" key="3">
    <source>
        <dbReference type="ARBA" id="ARBA00023163"/>
    </source>
</evidence>
<sequence>MPLNSTKPTCRTAVVAIPCAGTSTVFCILDALASVGRDWEMLHGTQPKPPIFEPALLTLDGKPYNDINGRRITPDGRLADFGQPDLVIIPDLHFAPNTPLPDDFAKLAPWLVQAHSGGAMMTSVCSGALLLAATGLLNGLEATSHWSFCDVIAQRFPDVRMQRERILVPAGDGHRIVTAGGASAWGDLVLYLVGRIAGQEEARRIAKVYLLQPHSEGQLHYASLLAGAQHEDGLVAEAQVWAADNYALASPVAAMAERSGLTERSLLRRFRKATGQTPVDYIQTLRIEEAKQMLETTDMPIEEIADEVGYTETSSFRNAFRRHVGMSASTYRKKRLSLIPILCNELIS</sequence>
<dbReference type="Gene3D" id="1.10.10.60">
    <property type="entry name" value="Homeodomain-like"/>
    <property type="match status" value="2"/>
</dbReference>
<dbReference type="AlphaFoldDB" id="A0A1X7A8Q2"/>
<accession>A0A1X7A8Q2</accession>